<dbReference type="Proteomes" id="UP001490365">
    <property type="component" value="Unassembled WGS sequence"/>
</dbReference>
<dbReference type="EMBL" id="JBEOZM010000043">
    <property type="protein sequence ID" value="MER6274157.1"/>
    <property type="molecule type" value="Genomic_DNA"/>
</dbReference>
<evidence type="ECO:0000256" key="2">
    <source>
        <dbReference type="ARBA" id="ARBA00023125"/>
    </source>
</evidence>
<evidence type="ECO:0000259" key="4">
    <source>
        <dbReference type="PROSITE" id="PS01124"/>
    </source>
</evidence>
<keyword evidence="6" id="KW-1185">Reference proteome</keyword>
<accession>A0ABV1TVY8</accession>
<evidence type="ECO:0000256" key="1">
    <source>
        <dbReference type="ARBA" id="ARBA00023015"/>
    </source>
</evidence>
<keyword evidence="2" id="KW-0238">DNA-binding</keyword>
<dbReference type="InterPro" id="IPR018062">
    <property type="entry name" value="HTH_AraC-typ_CS"/>
</dbReference>
<keyword evidence="1" id="KW-0805">Transcription regulation</keyword>
<dbReference type="InterPro" id="IPR018060">
    <property type="entry name" value="HTH_AraC"/>
</dbReference>
<dbReference type="InterPro" id="IPR009057">
    <property type="entry name" value="Homeodomain-like_sf"/>
</dbReference>
<dbReference type="SUPFAM" id="SSF46689">
    <property type="entry name" value="Homeodomain-like"/>
    <property type="match status" value="2"/>
</dbReference>
<dbReference type="Gene3D" id="1.10.10.60">
    <property type="entry name" value="Homeodomain-like"/>
    <property type="match status" value="2"/>
</dbReference>
<dbReference type="InterPro" id="IPR009594">
    <property type="entry name" value="Tscrpt_reg_HTH_AraC_N"/>
</dbReference>
<dbReference type="PANTHER" id="PTHR43436:SF1">
    <property type="entry name" value="TRANSCRIPTIONAL REGULATORY PROTEIN"/>
    <property type="match status" value="1"/>
</dbReference>
<dbReference type="RefSeq" id="WP_351962386.1">
    <property type="nucleotide sequence ID" value="NZ_JBEOZM010000043.1"/>
</dbReference>
<evidence type="ECO:0000313" key="5">
    <source>
        <dbReference type="EMBL" id="MER6274157.1"/>
    </source>
</evidence>
<dbReference type="Pfam" id="PF06719">
    <property type="entry name" value="AraC_N"/>
    <property type="match status" value="1"/>
</dbReference>
<dbReference type="Pfam" id="PF12833">
    <property type="entry name" value="HTH_18"/>
    <property type="match status" value="1"/>
</dbReference>
<sequence>MSLDELRSLIDRHALRDADAVPAIDGLMLTRAERPTGPRSGMADPVLALVAQGAKRLTLGGRIYDYGVGQYLVVSVDLPVSGQCTRASRETPFLGFGFRLRPARIAALLLETGTDRHAGGVRRRTELPALAVGEAPADLVDAALRMVRLLDRPADIPVLAPMIEREILWRLITGEQGALVRQIGLADSRLTQIGRAVRHIREHYTDALRVEDLARLSGMSASPFHRYFRAVTAMTPIQYQKHIRLQEARLRLMSSTDDVADVGYAVGYDSASQFSREYRRQFGRPPGADAARLRNADEGVLTAQ</sequence>
<dbReference type="PANTHER" id="PTHR43436">
    <property type="entry name" value="ARAC-FAMILY TRANSCRIPTIONAL REGULATOR"/>
    <property type="match status" value="1"/>
</dbReference>
<feature type="domain" description="HTH araC/xylS-type" evidence="4">
    <location>
        <begin position="194"/>
        <end position="292"/>
    </location>
</feature>
<reference evidence="5 6" key="1">
    <citation type="submission" date="2024-06" db="EMBL/GenBank/DDBJ databases">
        <title>The Natural Products Discovery Center: Release of the First 8490 Sequenced Strains for Exploring Actinobacteria Biosynthetic Diversity.</title>
        <authorList>
            <person name="Kalkreuter E."/>
            <person name="Kautsar S.A."/>
            <person name="Yang D."/>
            <person name="Bader C.D."/>
            <person name="Teijaro C.N."/>
            <person name="Fluegel L."/>
            <person name="Davis C.M."/>
            <person name="Simpson J.R."/>
            <person name="Lauterbach L."/>
            <person name="Steele A.D."/>
            <person name="Gui C."/>
            <person name="Meng S."/>
            <person name="Li G."/>
            <person name="Viehrig K."/>
            <person name="Ye F."/>
            <person name="Su P."/>
            <person name="Kiefer A.F."/>
            <person name="Nichols A."/>
            <person name="Cepeda A.J."/>
            <person name="Yan W."/>
            <person name="Fan B."/>
            <person name="Jiang Y."/>
            <person name="Adhikari A."/>
            <person name="Zheng C.-J."/>
            <person name="Schuster L."/>
            <person name="Cowan T.M."/>
            <person name="Smanski M.J."/>
            <person name="Chevrette M.G."/>
            <person name="De Carvalho L.P.S."/>
            <person name="Shen B."/>
        </authorList>
    </citation>
    <scope>NUCLEOTIDE SEQUENCE [LARGE SCALE GENOMIC DNA]</scope>
    <source>
        <strain evidence="5 6">NPDC001694</strain>
    </source>
</reference>
<evidence type="ECO:0000313" key="6">
    <source>
        <dbReference type="Proteomes" id="UP001490365"/>
    </source>
</evidence>
<name>A0ABV1TVY8_9ACTN</name>
<comment type="caution">
    <text evidence="5">The sequence shown here is derived from an EMBL/GenBank/DDBJ whole genome shotgun (WGS) entry which is preliminary data.</text>
</comment>
<keyword evidence="3" id="KW-0804">Transcription</keyword>
<proteinExistence type="predicted"/>
<dbReference type="PROSITE" id="PS01124">
    <property type="entry name" value="HTH_ARAC_FAMILY_2"/>
    <property type="match status" value="1"/>
</dbReference>
<evidence type="ECO:0000256" key="3">
    <source>
        <dbReference type="ARBA" id="ARBA00023163"/>
    </source>
</evidence>
<protein>
    <submittedName>
        <fullName evidence="5">AraC family transcriptional regulator</fullName>
    </submittedName>
</protein>
<organism evidence="5 6">
    <name type="scientific">Streptomyces sp. 900105755</name>
    <dbReference type="NCBI Taxonomy" id="3154389"/>
    <lineage>
        <taxon>Bacteria</taxon>
        <taxon>Bacillati</taxon>
        <taxon>Actinomycetota</taxon>
        <taxon>Actinomycetes</taxon>
        <taxon>Kitasatosporales</taxon>
        <taxon>Streptomycetaceae</taxon>
        <taxon>Streptomyces</taxon>
    </lineage>
</organism>
<gene>
    <name evidence="5" type="ORF">ABT211_43985</name>
</gene>
<dbReference type="SMART" id="SM00342">
    <property type="entry name" value="HTH_ARAC"/>
    <property type="match status" value="1"/>
</dbReference>
<dbReference type="PROSITE" id="PS00041">
    <property type="entry name" value="HTH_ARAC_FAMILY_1"/>
    <property type="match status" value="1"/>
</dbReference>